<keyword evidence="2" id="KW-0813">Transport</keyword>
<keyword evidence="3" id="KW-0536">Nodulation</keyword>
<dbReference type="PROSITE" id="PS50893">
    <property type="entry name" value="ABC_TRANSPORTER_2"/>
    <property type="match status" value="1"/>
</dbReference>
<dbReference type="InterPro" id="IPR003593">
    <property type="entry name" value="AAA+_ATPase"/>
</dbReference>
<dbReference type="KEGG" id="marq:MARGE09_P2155"/>
<feature type="domain" description="ABC transporter" evidence="6">
    <location>
        <begin position="2"/>
        <end position="232"/>
    </location>
</feature>
<dbReference type="SUPFAM" id="SSF52540">
    <property type="entry name" value="P-loop containing nucleoside triphosphate hydrolases"/>
    <property type="match status" value="1"/>
</dbReference>
<dbReference type="PROSITE" id="PS00211">
    <property type="entry name" value="ABC_TRANSPORTER_1"/>
    <property type="match status" value="1"/>
</dbReference>
<gene>
    <name evidence="7" type="ORF">MARGE09_P2155</name>
</gene>
<evidence type="ECO:0000259" key="6">
    <source>
        <dbReference type="PROSITE" id="PS50893"/>
    </source>
</evidence>
<evidence type="ECO:0000256" key="5">
    <source>
        <dbReference type="ARBA" id="ARBA00022840"/>
    </source>
</evidence>
<dbReference type="SMART" id="SM00382">
    <property type="entry name" value="AAA"/>
    <property type="match status" value="1"/>
</dbReference>
<keyword evidence="4" id="KW-0547">Nucleotide-binding</keyword>
<protein>
    <submittedName>
        <fullName evidence="7">Sodium transport system ATP-binding protein</fullName>
    </submittedName>
</protein>
<dbReference type="PANTHER" id="PTHR42711:SF5">
    <property type="entry name" value="ABC TRANSPORTER ATP-BINDING PROTEIN NATA"/>
    <property type="match status" value="1"/>
</dbReference>
<evidence type="ECO:0000256" key="1">
    <source>
        <dbReference type="ARBA" id="ARBA00005417"/>
    </source>
</evidence>
<comment type="similarity">
    <text evidence="1">Belongs to the ABC transporter superfamily.</text>
</comment>
<dbReference type="GO" id="GO:0016887">
    <property type="term" value="F:ATP hydrolysis activity"/>
    <property type="evidence" value="ECO:0007669"/>
    <property type="project" value="InterPro"/>
</dbReference>
<dbReference type="Gene3D" id="3.40.50.300">
    <property type="entry name" value="P-loop containing nucleotide triphosphate hydrolases"/>
    <property type="match status" value="1"/>
</dbReference>
<keyword evidence="8" id="KW-1185">Reference proteome</keyword>
<dbReference type="AlphaFoldDB" id="A0AAN2BKE9"/>
<proteinExistence type="inferred from homology"/>
<dbReference type="EMBL" id="AP023086">
    <property type="protein sequence ID" value="BCD97954.1"/>
    <property type="molecule type" value="Genomic_DNA"/>
</dbReference>
<organism evidence="7 8">
    <name type="scientific">Marinagarivorans cellulosilyticus</name>
    <dbReference type="NCBI Taxonomy" id="2721545"/>
    <lineage>
        <taxon>Bacteria</taxon>
        <taxon>Pseudomonadati</taxon>
        <taxon>Pseudomonadota</taxon>
        <taxon>Gammaproteobacteria</taxon>
        <taxon>Cellvibrionales</taxon>
        <taxon>Cellvibrionaceae</taxon>
        <taxon>Marinagarivorans</taxon>
    </lineage>
</organism>
<dbReference type="RefSeq" id="WP_236981987.1">
    <property type="nucleotide sequence ID" value="NZ_AP023086.1"/>
</dbReference>
<dbReference type="Proteomes" id="UP001320119">
    <property type="component" value="Chromosome"/>
</dbReference>
<evidence type="ECO:0000256" key="3">
    <source>
        <dbReference type="ARBA" id="ARBA00022458"/>
    </source>
</evidence>
<dbReference type="PANTHER" id="PTHR42711">
    <property type="entry name" value="ABC TRANSPORTER ATP-BINDING PROTEIN"/>
    <property type="match status" value="1"/>
</dbReference>
<dbReference type="Pfam" id="PF00005">
    <property type="entry name" value="ABC_tran"/>
    <property type="match status" value="1"/>
</dbReference>
<accession>A0AAN2BKE9</accession>
<reference evidence="7 8" key="1">
    <citation type="journal article" date="2022" name="IScience">
        <title>An ultrasensitive nanofiber-based assay for enzymatic hydrolysis and deep-sea microbial degradation of cellulose.</title>
        <authorList>
            <person name="Tsudome M."/>
            <person name="Tachioka M."/>
            <person name="Miyazaki M."/>
            <person name="Uchimura K."/>
            <person name="Tsuda M."/>
            <person name="Takaki Y."/>
            <person name="Deguchi S."/>
        </authorList>
    </citation>
    <scope>NUCLEOTIDE SEQUENCE [LARGE SCALE GENOMIC DNA]</scope>
    <source>
        <strain evidence="7 8">GE09</strain>
    </source>
</reference>
<keyword evidence="5 7" id="KW-0067">ATP-binding</keyword>
<dbReference type="InterPro" id="IPR027417">
    <property type="entry name" value="P-loop_NTPase"/>
</dbReference>
<dbReference type="InterPro" id="IPR003439">
    <property type="entry name" value="ABC_transporter-like_ATP-bd"/>
</dbReference>
<evidence type="ECO:0000313" key="8">
    <source>
        <dbReference type="Proteomes" id="UP001320119"/>
    </source>
</evidence>
<dbReference type="GO" id="GO:0005524">
    <property type="term" value="F:ATP binding"/>
    <property type="evidence" value="ECO:0007669"/>
    <property type="project" value="UniProtKB-KW"/>
</dbReference>
<evidence type="ECO:0000256" key="4">
    <source>
        <dbReference type="ARBA" id="ARBA00022741"/>
    </source>
</evidence>
<evidence type="ECO:0000313" key="7">
    <source>
        <dbReference type="EMBL" id="BCD97954.1"/>
    </source>
</evidence>
<dbReference type="InterPro" id="IPR017871">
    <property type="entry name" value="ABC_transporter-like_CS"/>
</dbReference>
<name>A0AAN2BKE9_9GAMM</name>
<sequence>MINVEHIQKSFGNTLAVRDVSFSVQPGQTLGLLGPNGAGKTSSLRILCGLLTPDSGRVHIDGIDVIKHPVEAQKKLGVLPDNCGLYTRLTAAENLRYFAQLYGLSKSHTQYRIQVLAQQLDMQNILHRKTLGFSQGERMKVALARALMHEPPYLILDEPTNGLDVLTTRAVRALLLQLKNDGTCLIFSSHLMHEVTHLCDELSVITQGQVSASGTPDAIIEQTGCSDLESAFAQLCLSNATHATADGSIINE</sequence>
<evidence type="ECO:0000256" key="2">
    <source>
        <dbReference type="ARBA" id="ARBA00022448"/>
    </source>
</evidence>
<dbReference type="InterPro" id="IPR050763">
    <property type="entry name" value="ABC_transporter_ATP-binding"/>
</dbReference>